<feature type="region of interest" description="Disordered" evidence="1">
    <location>
        <begin position="194"/>
        <end position="214"/>
    </location>
</feature>
<dbReference type="InterPro" id="IPR012296">
    <property type="entry name" value="Nuclease_put_TT1808"/>
</dbReference>
<dbReference type="Gene3D" id="3.90.1570.10">
    <property type="entry name" value="tt1808, chain A"/>
    <property type="match status" value="1"/>
</dbReference>
<dbReference type="KEGG" id="slau:SLA_3195"/>
<evidence type="ECO:0000313" key="3">
    <source>
        <dbReference type="EMBL" id="BAU84109.1"/>
    </source>
</evidence>
<evidence type="ECO:0000313" key="4">
    <source>
        <dbReference type="Proteomes" id="UP000217676"/>
    </source>
</evidence>
<dbReference type="InterPro" id="IPR008538">
    <property type="entry name" value="Uma2"/>
</dbReference>
<accession>A0A160NYU6</accession>
<name>A0A160NYU6_STRLU</name>
<dbReference type="EMBL" id="AP017424">
    <property type="protein sequence ID" value="BAU84109.1"/>
    <property type="molecule type" value="Genomic_DNA"/>
</dbReference>
<protein>
    <recommendedName>
        <fullName evidence="2">Putative restriction endonuclease domain-containing protein</fullName>
    </recommendedName>
</protein>
<dbReference type="CDD" id="cd06260">
    <property type="entry name" value="DUF820-like"/>
    <property type="match status" value="1"/>
</dbReference>
<dbReference type="InterPro" id="IPR011335">
    <property type="entry name" value="Restrct_endonuc-II-like"/>
</dbReference>
<keyword evidence="4" id="KW-1185">Reference proteome</keyword>
<evidence type="ECO:0000256" key="1">
    <source>
        <dbReference type="SAM" id="MobiDB-lite"/>
    </source>
</evidence>
<dbReference type="AlphaFoldDB" id="A0A160NYU6"/>
<dbReference type="PANTHER" id="PTHR35400">
    <property type="entry name" value="SLR1083 PROTEIN"/>
    <property type="match status" value="1"/>
</dbReference>
<gene>
    <name evidence="3" type="ORF">SLA_3195</name>
</gene>
<organism evidence="3 4">
    <name type="scientific">Streptomyces laurentii</name>
    <dbReference type="NCBI Taxonomy" id="39478"/>
    <lineage>
        <taxon>Bacteria</taxon>
        <taxon>Bacillati</taxon>
        <taxon>Actinomycetota</taxon>
        <taxon>Actinomycetes</taxon>
        <taxon>Kitasatosporales</taxon>
        <taxon>Streptomycetaceae</taxon>
        <taxon>Streptomyces</taxon>
    </lineage>
</organism>
<feature type="domain" description="Putative restriction endonuclease" evidence="2">
    <location>
        <begin position="35"/>
        <end position="195"/>
    </location>
</feature>
<evidence type="ECO:0000259" key="2">
    <source>
        <dbReference type="Pfam" id="PF05685"/>
    </source>
</evidence>
<dbReference type="PANTHER" id="PTHR35400:SF3">
    <property type="entry name" value="SLL1072 PROTEIN"/>
    <property type="match status" value="1"/>
</dbReference>
<dbReference type="SUPFAM" id="SSF52980">
    <property type="entry name" value="Restriction endonuclease-like"/>
    <property type="match status" value="1"/>
</dbReference>
<dbReference type="Pfam" id="PF05685">
    <property type="entry name" value="Uma2"/>
    <property type="match status" value="1"/>
</dbReference>
<proteinExistence type="predicted"/>
<reference evidence="3 4" key="1">
    <citation type="journal article" date="2016" name="Genome Announc.">
        <title>Complete Genome Sequence of Thiostrepton-Producing Streptomyces laurentii ATCC 31255.</title>
        <authorList>
            <person name="Doi K."/>
            <person name="Fujino Y."/>
            <person name="Nagayoshi Y."/>
            <person name="Ohshima T."/>
            <person name="Ogata S."/>
        </authorList>
    </citation>
    <scope>NUCLEOTIDE SEQUENCE [LARGE SCALE GENOMIC DNA]</scope>
    <source>
        <strain evidence="3 4">ATCC 31255</strain>
    </source>
</reference>
<sequence>MAYHVWPTVECMDREADGTISEAETERPHSRLTRYEGMFPGYRTEIVEGAIMTSPVRPHHARTIRLVWNELEAQLPAEWGFISDVAVPFDGDNEFCPDLAVIPAAEADRNLSAYSPELIGLAIEVVAPSSVRNDHEVKSRAYARRGIRNYLIFDPYQEHCVTFWHPGPDGYLGRDTFRYGGTVSVETSLGKLVIDTAPSPSTPKPDASPSSGAG</sequence>
<dbReference type="Proteomes" id="UP000217676">
    <property type="component" value="Chromosome"/>
</dbReference>